<dbReference type="InterPro" id="IPR001314">
    <property type="entry name" value="Peptidase_S1A"/>
</dbReference>
<feature type="compositionally biased region" description="Basic and acidic residues" evidence="5">
    <location>
        <begin position="66"/>
        <end position="83"/>
    </location>
</feature>
<feature type="region of interest" description="Disordered" evidence="5">
    <location>
        <begin position="10"/>
        <end position="117"/>
    </location>
</feature>
<dbReference type="InterPro" id="IPR043504">
    <property type="entry name" value="Peptidase_S1_PA_chymotrypsin"/>
</dbReference>
<dbReference type="GO" id="GO:0004252">
    <property type="term" value="F:serine-type endopeptidase activity"/>
    <property type="evidence" value="ECO:0007669"/>
    <property type="project" value="InterPro"/>
</dbReference>
<evidence type="ECO:0000256" key="1">
    <source>
        <dbReference type="ARBA" id="ARBA00022729"/>
    </source>
</evidence>
<dbReference type="PROSITE" id="PS00134">
    <property type="entry name" value="TRYPSIN_HIS"/>
    <property type="match status" value="1"/>
</dbReference>
<dbReference type="PANTHER" id="PTHR24252">
    <property type="entry name" value="ACROSIN-RELATED"/>
    <property type="match status" value="1"/>
</dbReference>
<dbReference type="SMART" id="SM00020">
    <property type="entry name" value="Tryp_SPc"/>
    <property type="match status" value="1"/>
</dbReference>
<dbReference type="InterPro" id="IPR001254">
    <property type="entry name" value="Trypsin_dom"/>
</dbReference>
<dbReference type="InterPro" id="IPR009003">
    <property type="entry name" value="Peptidase_S1_PA"/>
</dbReference>
<evidence type="ECO:0000256" key="5">
    <source>
        <dbReference type="SAM" id="MobiDB-lite"/>
    </source>
</evidence>
<dbReference type="FunFam" id="2.40.10.10:FF:000028">
    <property type="entry name" value="Serine protease easter"/>
    <property type="match status" value="1"/>
</dbReference>
<dbReference type="EMBL" id="LR900261">
    <property type="protein sequence ID" value="CAD7244955.1"/>
    <property type="molecule type" value="Genomic_DNA"/>
</dbReference>
<reference evidence="7" key="1">
    <citation type="submission" date="2020-11" db="EMBL/GenBank/DDBJ databases">
        <authorList>
            <person name="Tran Van P."/>
        </authorList>
    </citation>
    <scope>NUCLEOTIDE SEQUENCE</scope>
</reference>
<keyword evidence="1" id="KW-0732">Signal</keyword>
<dbReference type="GO" id="GO:0006508">
    <property type="term" value="P:proteolysis"/>
    <property type="evidence" value="ECO:0007669"/>
    <property type="project" value="InterPro"/>
</dbReference>
<dbReference type="PANTHER" id="PTHR24252:SF7">
    <property type="entry name" value="HYALIN"/>
    <property type="match status" value="1"/>
</dbReference>
<feature type="domain" description="Peptidase S1" evidence="6">
    <location>
        <begin position="236"/>
        <end position="418"/>
    </location>
</feature>
<protein>
    <recommendedName>
        <fullName evidence="6">Peptidase S1 domain-containing protein</fullName>
    </recommendedName>
</protein>
<evidence type="ECO:0000259" key="6">
    <source>
        <dbReference type="PROSITE" id="PS50240"/>
    </source>
</evidence>
<dbReference type="SUPFAM" id="SSF50494">
    <property type="entry name" value="Trypsin-like serine proteases"/>
    <property type="match status" value="1"/>
</dbReference>
<dbReference type="OrthoDB" id="93664at2759"/>
<name>A0A7R9A662_9CRUS</name>
<dbReference type="CDD" id="cd00190">
    <property type="entry name" value="Tryp_SPc"/>
    <property type="match status" value="1"/>
</dbReference>
<dbReference type="PRINTS" id="PR00722">
    <property type="entry name" value="CHYMOTRYPSIN"/>
</dbReference>
<dbReference type="PROSITE" id="PS50240">
    <property type="entry name" value="TRYPSIN_DOM"/>
    <property type="match status" value="1"/>
</dbReference>
<evidence type="ECO:0000256" key="4">
    <source>
        <dbReference type="ARBA" id="ARBA00024195"/>
    </source>
</evidence>
<keyword evidence="3" id="KW-0325">Glycoprotein</keyword>
<keyword evidence="2" id="KW-1015">Disulfide bond</keyword>
<organism evidence="7">
    <name type="scientific">Darwinula stevensoni</name>
    <dbReference type="NCBI Taxonomy" id="69355"/>
    <lineage>
        <taxon>Eukaryota</taxon>
        <taxon>Metazoa</taxon>
        <taxon>Ecdysozoa</taxon>
        <taxon>Arthropoda</taxon>
        <taxon>Crustacea</taxon>
        <taxon>Oligostraca</taxon>
        <taxon>Ostracoda</taxon>
        <taxon>Podocopa</taxon>
        <taxon>Podocopida</taxon>
        <taxon>Darwinulocopina</taxon>
        <taxon>Darwinuloidea</taxon>
        <taxon>Darwinulidae</taxon>
        <taxon>Darwinula</taxon>
    </lineage>
</organism>
<sequence length="466" mass="51205">MASFIARDVDLRDAGAPFSSQEVRLASPDFQSVSSREGCLPRTSRAGRPSRGDPDVISSEFYGDASNRKREVEAGLRSGESRRPRMHRSAFSSPAMDDGTVPEHPAQVRSDRQEPRMSRVNATKLFQRLSAGKNGRRVKSGRILWARNFLNPGKRLSVLLKGGAHRASRIGSRIENFMEPSSGSGVSAGRRPTPRFSYHLLQFPNSTTPLVCGVSQADSRSGTLEENSTAPNLNRIIGGTPVPSQKKYPWMAWMGSAPRTFNCGGSLINDRYVLTASHCVESNTTRTFYVTLGDLDKSTSSESQSIQIEATAIMHPEYDTPTWVNNDVAILRLETPVDFQAYPHIRPICLSSSVIPNVGDAVTIAGWGRTEENGGPHSMTMLETTVKVISATTCRNWFGSAVNNNFLCAQETGKNICNKLPNDSCRSRYVEYKGREAERRYKWGRGKSVLELVRSAGSSPIAKADP</sequence>
<keyword evidence="8" id="KW-1185">Reference proteome</keyword>
<evidence type="ECO:0000256" key="3">
    <source>
        <dbReference type="ARBA" id="ARBA00023180"/>
    </source>
</evidence>
<comment type="similarity">
    <text evidence="4">Belongs to the peptidase S1 family. CLIP subfamily.</text>
</comment>
<dbReference type="Pfam" id="PF00089">
    <property type="entry name" value="Trypsin"/>
    <property type="match status" value="1"/>
</dbReference>
<dbReference type="EMBL" id="CAJPEV010000744">
    <property type="protein sequence ID" value="CAG0888169.1"/>
    <property type="molecule type" value="Genomic_DNA"/>
</dbReference>
<proteinExistence type="inferred from homology"/>
<evidence type="ECO:0000313" key="7">
    <source>
        <dbReference type="EMBL" id="CAD7244955.1"/>
    </source>
</evidence>
<dbReference type="Proteomes" id="UP000677054">
    <property type="component" value="Unassembled WGS sequence"/>
</dbReference>
<evidence type="ECO:0000313" key="8">
    <source>
        <dbReference type="Proteomes" id="UP000677054"/>
    </source>
</evidence>
<accession>A0A7R9A662</accession>
<dbReference type="AlphaFoldDB" id="A0A7R9A662"/>
<dbReference type="InterPro" id="IPR018114">
    <property type="entry name" value="TRYPSIN_HIS"/>
</dbReference>
<evidence type="ECO:0000256" key="2">
    <source>
        <dbReference type="ARBA" id="ARBA00023157"/>
    </source>
</evidence>
<gene>
    <name evidence="7" type="ORF">DSTB1V02_LOCUS4834</name>
</gene>
<dbReference type="Gene3D" id="2.40.10.10">
    <property type="entry name" value="Trypsin-like serine proteases"/>
    <property type="match status" value="1"/>
</dbReference>